<dbReference type="AlphaFoldDB" id="A0A2A6CUU7"/>
<gene>
    <name evidence="1" type="primary">WBGene00092203</name>
</gene>
<proteinExistence type="predicted"/>
<reference evidence="1" key="2">
    <citation type="submission" date="2022-06" db="UniProtKB">
        <authorList>
            <consortium name="EnsemblMetazoa"/>
        </authorList>
    </citation>
    <scope>IDENTIFICATION</scope>
    <source>
        <strain evidence="1">PS312</strain>
    </source>
</reference>
<dbReference type="EnsemblMetazoa" id="PPA02649.1">
    <property type="protein sequence ID" value="PPA02649.1"/>
    <property type="gene ID" value="WBGene00092203"/>
</dbReference>
<keyword evidence="2" id="KW-1185">Reference proteome</keyword>
<dbReference type="Proteomes" id="UP000005239">
    <property type="component" value="Unassembled WGS sequence"/>
</dbReference>
<dbReference type="OrthoDB" id="29546at2759"/>
<name>A0A2A6CUU7_PRIPA</name>
<organism evidence="1 2">
    <name type="scientific">Pristionchus pacificus</name>
    <name type="common">Parasitic nematode worm</name>
    <dbReference type="NCBI Taxonomy" id="54126"/>
    <lineage>
        <taxon>Eukaryota</taxon>
        <taxon>Metazoa</taxon>
        <taxon>Ecdysozoa</taxon>
        <taxon>Nematoda</taxon>
        <taxon>Chromadorea</taxon>
        <taxon>Rhabditida</taxon>
        <taxon>Rhabditina</taxon>
        <taxon>Diplogasteromorpha</taxon>
        <taxon>Diplogasteroidea</taxon>
        <taxon>Neodiplogasteridae</taxon>
        <taxon>Pristionchus</taxon>
    </lineage>
</organism>
<evidence type="ECO:0000313" key="2">
    <source>
        <dbReference type="Proteomes" id="UP000005239"/>
    </source>
</evidence>
<reference evidence="2" key="1">
    <citation type="journal article" date="2008" name="Nat. Genet.">
        <title>The Pristionchus pacificus genome provides a unique perspective on nematode lifestyle and parasitism.</title>
        <authorList>
            <person name="Dieterich C."/>
            <person name="Clifton S.W."/>
            <person name="Schuster L.N."/>
            <person name="Chinwalla A."/>
            <person name="Delehaunty K."/>
            <person name="Dinkelacker I."/>
            <person name="Fulton L."/>
            <person name="Fulton R."/>
            <person name="Godfrey J."/>
            <person name="Minx P."/>
            <person name="Mitreva M."/>
            <person name="Roeseler W."/>
            <person name="Tian H."/>
            <person name="Witte H."/>
            <person name="Yang S.P."/>
            <person name="Wilson R.K."/>
            <person name="Sommer R.J."/>
        </authorList>
    </citation>
    <scope>NUCLEOTIDE SEQUENCE [LARGE SCALE GENOMIC DNA]</scope>
    <source>
        <strain evidence="2">PS312</strain>
    </source>
</reference>
<dbReference type="Gene3D" id="3.100.10.10">
    <property type="match status" value="1"/>
</dbReference>
<sequence length="97" mass="11181">VIHRDAAIVEQDYTKVMLRGDTIPLFKISDRRLRSNSEREDYGRTVLERRKCGKNEELTDRRLLVIVNAKFFSHSAEQKIKASGEAWILVAKAPLLV</sequence>
<accession>A0A8R1Y4W8</accession>
<evidence type="ECO:0000313" key="1">
    <source>
        <dbReference type="EnsemblMetazoa" id="PPA02649.1"/>
    </source>
</evidence>
<protein>
    <submittedName>
        <fullName evidence="1">Uncharacterized protein</fullName>
    </submittedName>
</protein>
<accession>A0A2A6CUU7</accession>